<dbReference type="Proteomes" id="UP001204000">
    <property type="component" value="Unassembled WGS sequence"/>
</dbReference>
<protein>
    <recommendedName>
        <fullName evidence="3">DUF559 domain-containing protein</fullName>
    </recommendedName>
</protein>
<reference evidence="1" key="1">
    <citation type="submission" date="2022-05" db="EMBL/GenBank/DDBJ databases">
        <title>Corynebacterium sp. TA-R-1 sp. nov., isolated from human feces.</title>
        <authorList>
            <person name="Shamsuzzaman M."/>
            <person name="Dahal R.H."/>
        </authorList>
    </citation>
    <scope>NUCLEOTIDE SEQUENCE</scope>
    <source>
        <strain evidence="1">TA-R-1</strain>
    </source>
</reference>
<name>A0ABT1G2D5_9CORY</name>
<evidence type="ECO:0000313" key="2">
    <source>
        <dbReference type="Proteomes" id="UP001204000"/>
    </source>
</evidence>
<evidence type="ECO:0000313" key="1">
    <source>
        <dbReference type="EMBL" id="MCP1388151.1"/>
    </source>
</evidence>
<proteinExistence type="predicted"/>
<comment type="caution">
    <text evidence="1">The sequence shown here is derived from an EMBL/GenBank/DDBJ whole genome shotgun (WGS) entry which is preliminary data.</text>
</comment>
<accession>A0ABT1G2D5</accession>
<sequence length="313" mass="35358">MYIELGHQILPNTANFPVEALERLNDRYWMFKSDCPSLDQTYNLVSLSANRVRYSSPAAQRAAAHIMSNTECVLTGFGALALYGLPFMVDGTDTVLANPRTVRKIPPGRLQPSVVRTHFESKEVWTVSCGSSKVQIVTPAVATAQALRLIRLEKVTWSAHGGAEVDATFVRAVQLVDAVRRFLNVDAYEIIRAGNNRVNERWLLKVIKASSRVADSPKETEMRFLAVQFAAKHGFTLVEQLPLYREEKLVTVFDLALIEPRIGIMYDGSHHNTRDQLVKDNMIDIDAAAERWTPVRFRLETLPRFFEKLESLI</sequence>
<keyword evidence="2" id="KW-1185">Reference proteome</keyword>
<evidence type="ECO:0008006" key="3">
    <source>
        <dbReference type="Google" id="ProtNLM"/>
    </source>
</evidence>
<gene>
    <name evidence="1" type="ORF">M5J20_08115</name>
</gene>
<organism evidence="1 2">
    <name type="scientific">Corynebacterium stercoris</name>
    <dbReference type="NCBI Taxonomy" id="2943490"/>
    <lineage>
        <taxon>Bacteria</taxon>
        <taxon>Bacillati</taxon>
        <taxon>Actinomycetota</taxon>
        <taxon>Actinomycetes</taxon>
        <taxon>Mycobacteriales</taxon>
        <taxon>Corynebacteriaceae</taxon>
        <taxon>Corynebacterium</taxon>
    </lineage>
</organism>
<dbReference type="EMBL" id="JAMFTQ010000009">
    <property type="protein sequence ID" value="MCP1388151.1"/>
    <property type="molecule type" value="Genomic_DNA"/>
</dbReference>